<evidence type="ECO:0000313" key="3">
    <source>
        <dbReference type="EMBL" id="EYU46048.1"/>
    </source>
</evidence>
<organism evidence="3 4">
    <name type="scientific">Erythranthe guttata</name>
    <name type="common">Yellow monkey flower</name>
    <name type="synonym">Mimulus guttatus</name>
    <dbReference type="NCBI Taxonomy" id="4155"/>
    <lineage>
        <taxon>Eukaryota</taxon>
        <taxon>Viridiplantae</taxon>
        <taxon>Streptophyta</taxon>
        <taxon>Embryophyta</taxon>
        <taxon>Tracheophyta</taxon>
        <taxon>Spermatophyta</taxon>
        <taxon>Magnoliopsida</taxon>
        <taxon>eudicotyledons</taxon>
        <taxon>Gunneridae</taxon>
        <taxon>Pentapetalae</taxon>
        <taxon>asterids</taxon>
        <taxon>lamiids</taxon>
        <taxon>Lamiales</taxon>
        <taxon>Phrymaceae</taxon>
        <taxon>Erythranthe</taxon>
    </lineage>
</organism>
<dbReference type="PhylomeDB" id="A0A022S2D1"/>
<evidence type="ECO:0000259" key="2">
    <source>
        <dbReference type="Pfam" id="PF14368"/>
    </source>
</evidence>
<gene>
    <name evidence="3" type="ORF">MIMGU_mgv1a021102mg</name>
</gene>
<proteinExistence type="predicted"/>
<dbReference type="InterPro" id="IPR016140">
    <property type="entry name" value="Bifunc_inhib/LTP/seed_store"/>
</dbReference>
<dbReference type="Gene3D" id="1.10.110.10">
    <property type="entry name" value="Plant lipid-transfer and hydrophobic proteins"/>
    <property type="match status" value="1"/>
</dbReference>
<dbReference type="EMBL" id="KI630171">
    <property type="protein sequence ID" value="EYU46048.1"/>
    <property type="molecule type" value="Genomic_DNA"/>
</dbReference>
<dbReference type="PANTHER" id="PTHR33286:SF54">
    <property type="entry name" value="BIFUNCTIONAL INHIBITOR_LIPID-TRANSFER PROTEIN_SEED STORAGE 2S ALBUMIN SUPERFAMILY PROTEIN"/>
    <property type="match status" value="1"/>
</dbReference>
<sequence length="114" mass="12309">MANVTKASYIICITLFYASIVLIFTTTPLVSAQCQGDFQGLIQNCAQYVRIPGPKVNPSQECCNVIRGVDIPCICQHLTQKAESFVSLEKAAFVTAFCGKPLAPGTKCGSKKIF</sequence>
<dbReference type="PANTHER" id="PTHR33286">
    <property type="entry name" value="BIFUNCTIONAL INHIBITOR/LIPID-TRANSFER PROTEIN/SEED STORAGE 2S ALBUMIN SUPERFAMILY PROTEIN"/>
    <property type="match status" value="1"/>
</dbReference>
<dbReference type="InterPro" id="IPR044741">
    <property type="entry name" value="NsLTP-like"/>
</dbReference>
<name>A0A022S2D1_ERYGU</name>
<dbReference type="STRING" id="4155.A0A022S2D1"/>
<dbReference type="CDD" id="cd04660">
    <property type="entry name" value="nsLTP_like"/>
    <property type="match status" value="1"/>
</dbReference>
<dbReference type="SUPFAM" id="SSF47699">
    <property type="entry name" value="Bifunctional inhibitor/lipid-transfer protein/seed storage 2S albumin"/>
    <property type="match status" value="1"/>
</dbReference>
<dbReference type="Pfam" id="PF14368">
    <property type="entry name" value="LTP_2"/>
    <property type="match status" value="1"/>
</dbReference>
<dbReference type="eggNOG" id="ENOG502S7IJ">
    <property type="taxonomic scope" value="Eukaryota"/>
</dbReference>
<reference evidence="3 4" key="1">
    <citation type="journal article" date="2013" name="Proc. Natl. Acad. Sci. U.S.A.">
        <title>Fine-scale variation in meiotic recombination in Mimulus inferred from population shotgun sequencing.</title>
        <authorList>
            <person name="Hellsten U."/>
            <person name="Wright K.M."/>
            <person name="Jenkins J."/>
            <person name="Shu S."/>
            <person name="Yuan Y."/>
            <person name="Wessler S.R."/>
            <person name="Schmutz J."/>
            <person name="Willis J.H."/>
            <person name="Rokhsar D.S."/>
        </authorList>
    </citation>
    <scope>NUCLEOTIDE SEQUENCE [LARGE SCALE GENOMIC DNA]</scope>
    <source>
        <strain evidence="4">cv. DUN x IM62</strain>
    </source>
</reference>
<keyword evidence="1" id="KW-0812">Transmembrane</keyword>
<dbReference type="AlphaFoldDB" id="A0A022S2D1"/>
<keyword evidence="4" id="KW-1185">Reference proteome</keyword>
<protein>
    <recommendedName>
        <fullName evidence="2">Bifunctional inhibitor/plant lipid transfer protein/seed storage helical domain-containing protein</fullName>
    </recommendedName>
</protein>
<keyword evidence="1" id="KW-0472">Membrane</keyword>
<feature type="domain" description="Bifunctional inhibitor/plant lipid transfer protein/seed storage helical" evidence="2">
    <location>
        <begin position="27"/>
        <end position="108"/>
    </location>
</feature>
<evidence type="ECO:0000313" key="4">
    <source>
        <dbReference type="Proteomes" id="UP000030748"/>
    </source>
</evidence>
<keyword evidence="1" id="KW-1133">Transmembrane helix</keyword>
<dbReference type="Proteomes" id="UP000030748">
    <property type="component" value="Unassembled WGS sequence"/>
</dbReference>
<evidence type="ECO:0000256" key="1">
    <source>
        <dbReference type="SAM" id="Phobius"/>
    </source>
</evidence>
<feature type="transmembrane region" description="Helical" evidence="1">
    <location>
        <begin position="7"/>
        <end position="25"/>
    </location>
</feature>
<dbReference type="InterPro" id="IPR036312">
    <property type="entry name" value="Bifun_inhib/LTP/seed_sf"/>
</dbReference>
<accession>A0A022S2D1</accession>